<dbReference type="EMBL" id="QMIG01000001">
    <property type="protein sequence ID" value="RAW18542.1"/>
    <property type="molecule type" value="Genomic_DNA"/>
</dbReference>
<reference evidence="1 2" key="1">
    <citation type="submission" date="2018-06" db="EMBL/GenBank/DDBJ databases">
        <title>Phytoactinopolyspora halophila sp. nov., a novel halophilic actinomycete isolated from a saline soil in China.</title>
        <authorList>
            <person name="Tang S.-K."/>
        </authorList>
    </citation>
    <scope>NUCLEOTIDE SEQUENCE [LARGE SCALE GENOMIC DNA]</scope>
    <source>
        <strain evidence="1 2">YIM 96934</strain>
    </source>
</reference>
<sequence>MAMWVAAVALAISGCTGDDDGVNHRAQIDELPATAPPGELLCDMLPVDTVTTVTGTGDVEAEGGADRDSSGKFAGTPRCRIMIEGEHGDILHGNVPWAEGNSLNSFEAGLDDDRFNQLPDEVGLGFSWTEENSSGESSSTRGHARLLHGSRVVEMDLAQMVEGRDPEADAIAVAQQVIETLELGDEWILPGDPPSR</sequence>
<dbReference type="AlphaFoldDB" id="A0A329R4T6"/>
<organism evidence="1 2">
    <name type="scientific">Phytoactinopolyspora halophila</name>
    <dbReference type="NCBI Taxonomy" id="1981511"/>
    <lineage>
        <taxon>Bacteria</taxon>
        <taxon>Bacillati</taxon>
        <taxon>Actinomycetota</taxon>
        <taxon>Actinomycetes</taxon>
        <taxon>Jiangellales</taxon>
        <taxon>Jiangellaceae</taxon>
        <taxon>Phytoactinopolyspora</taxon>
    </lineage>
</organism>
<gene>
    <name evidence="1" type="ORF">DPM12_00120</name>
</gene>
<dbReference type="Proteomes" id="UP000250462">
    <property type="component" value="Unassembled WGS sequence"/>
</dbReference>
<protein>
    <recommendedName>
        <fullName evidence="3">DUF3558 domain-containing protein</fullName>
    </recommendedName>
</protein>
<evidence type="ECO:0000313" key="2">
    <source>
        <dbReference type="Proteomes" id="UP000250462"/>
    </source>
</evidence>
<evidence type="ECO:0008006" key="3">
    <source>
        <dbReference type="Google" id="ProtNLM"/>
    </source>
</evidence>
<name>A0A329R4T6_9ACTN</name>
<proteinExistence type="predicted"/>
<keyword evidence="2" id="KW-1185">Reference proteome</keyword>
<accession>A0A329R4T6</accession>
<comment type="caution">
    <text evidence="1">The sequence shown here is derived from an EMBL/GenBank/DDBJ whole genome shotgun (WGS) entry which is preliminary data.</text>
</comment>
<evidence type="ECO:0000313" key="1">
    <source>
        <dbReference type="EMBL" id="RAW18542.1"/>
    </source>
</evidence>